<evidence type="ECO:0000256" key="7">
    <source>
        <dbReference type="ARBA" id="ARBA00072081"/>
    </source>
</evidence>
<comment type="catalytic activity">
    <reaction evidence="6">
        <text>O-acetyl-L-serine + hydrogen sulfide = L-cysteine + acetate</text>
        <dbReference type="Rhea" id="RHEA:14829"/>
        <dbReference type="ChEBI" id="CHEBI:29919"/>
        <dbReference type="ChEBI" id="CHEBI:30089"/>
        <dbReference type="ChEBI" id="CHEBI:35235"/>
        <dbReference type="ChEBI" id="CHEBI:58340"/>
        <dbReference type="EC" id="2.5.1.47"/>
    </reaction>
</comment>
<dbReference type="AlphaFoldDB" id="A0A520MZN4"/>
<dbReference type="GO" id="GO:0004124">
    <property type="term" value="F:cysteine synthase activity"/>
    <property type="evidence" value="ECO:0007669"/>
    <property type="project" value="UniProtKB-EC"/>
</dbReference>
<dbReference type="SUPFAM" id="SSF53686">
    <property type="entry name" value="Tryptophan synthase beta subunit-like PLP-dependent enzymes"/>
    <property type="match status" value="1"/>
</dbReference>
<name>A0A520MZN4_9GAMM</name>
<dbReference type="InterPro" id="IPR001926">
    <property type="entry name" value="TrpB-like_PALP"/>
</dbReference>
<dbReference type="CDD" id="cd01561">
    <property type="entry name" value="CBS_like"/>
    <property type="match status" value="1"/>
</dbReference>
<protein>
    <recommendedName>
        <fullName evidence="7">Cysteine synthase B</fullName>
        <ecNumber evidence="4">2.5.1.47</ecNumber>
    </recommendedName>
    <alternativeName>
        <fullName evidence="8">O-acetylserine (thiol)-lyase B</fullName>
    </alternativeName>
    <alternativeName>
        <fullName evidence="9">O-acetylserine sulfhydrylase B</fullName>
    </alternativeName>
</protein>
<accession>A0A520MZN4</accession>
<dbReference type="Proteomes" id="UP000318710">
    <property type="component" value="Unassembled WGS sequence"/>
</dbReference>
<feature type="region of interest" description="Disordered" evidence="10">
    <location>
        <begin position="213"/>
        <end position="234"/>
    </location>
</feature>
<dbReference type="Gene3D" id="3.40.50.1100">
    <property type="match status" value="2"/>
</dbReference>
<evidence type="ECO:0000256" key="2">
    <source>
        <dbReference type="ARBA" id="ARBA00004962"/>
    </source>
</evidence>
<proteinExistence type="inferred from homology"/>
<evidence type="ECO:0000313" key="13">
    <source>
        <dbReference type="Proteomes" id="UP000318710"/>
    </source>
</evidence>
<evidence type="ECO:0000256" key="5">
    <source>
        <dbReference type="ARBA" id="ARBA00022898"/>
    </source>
</evidence>
<dbReference type="PANTHER" id="PTHR10314">
    <property type="entry name" value="CYSTATHIONINE BETA-SYNTHASE"/>
    <property type="match status" value="1"/>
</dbReference>
<dbReference type="GO" id="GO:0006535">
    <property type="term" value="P:cysteine biosynthetic process from serine"/>
    <property type="evidence" value="ECO:0007669"/>
    <property type="project" value="InterPro"/>
</dbReference>
<comment type="caution">
    <text evidence="12">The sequence shown here is derived from an EMBL/GenBank/DDBJ whole genome shotgun (WGS) entry which is preliminary data.</text>
</comment>
<evidence type="ECO:0000256" key="4">
    <source>
        <dbReference type="ARBA" id="ARBA00012681"/>
    </source>
</evidence>
<evidence type="ECO:0000256" key="9">
    <source>
        <dbReference type="ARBA" id="ARBA00079153"/>
    </source>
</evidence>
<comment type="pathway">
    <text evidence="2">Amino-acid biosynthesis; L-cysteine biosynthesis; L-cysteine from L-serine: step 2/2.</text>
</comment>
<comment type="cofactor">
    <cofactor evidence="1">
        <name>pyridoxal 5'-phosphate</name>
        <dbReference type="ChEBI" id="CHEBI:597326"/>
    </cofactor>
</comment>
<evidence type="ECO:0000256" key="10">
    <source>
        <dbReference type="SAM" id="MobiDB-lite"/>
    </source>
</evidence>
<dbReference type="FunFam" id="3.40.50.1100:FF:000003">
    <property type="entry name" value="Cystathionine beta-synthase"/>
    <property type="match status" value="1"/>
</dbReference>
<organism evidence="12 13">
    <name type="scientific">SAR86 cluster bacterium</name>
    <dbReference type="NCBI Taxonomy" id="2030880"/>
    <lineage>
        <taxon>Bacteria</taxon>
        <taxon>Pseudomonadati</taxon>
        <taxon>Pseudomonadota</taxon>
        <taxon>Gammaproteobacteria</taxon>
        <taxon>SAR86 cluster</taxon>
    </lineage>
</organism>
<dbReference type="EMBL" id="SHBF01000023">
    <property type="protein sequence ID" value="RZO26684.1"/>
    <property type="molecule type" value="Genomic_DNA"/>
</dbReference>
<comment type="similarity">
    <text evidence="3">Belongs to the cysteine synthase/cystathionine beta-synthase family.</text>
</comment>
<reference evidence="12 13" key="1">
    <citation type="submission" date="2019-02" db="EMBL/GenBank/DDBJ databases">
        <title>Prokaryotic population dynamics and viral predation in marine succession experiment using metagenomics: the confinement effect.</title>
        <authorList>
            <person name="Haro-Moreno J.M."/>
            <person name="Rodriguez-Valera F."/>
            <person name="Lopez-Perez M."/>
        </authorList>
    </citation>
    <scope>NUCLEOTIDE SEQUENCE [LARGE SCALE GENOMIC DNA]</scope>
    <source>
        <strain evidence="12">MED-G160</strain>
    </source>
</reference>
<evidence type="ECO:0000256" key="6">
    <source>
        <dbReference type="ARBA" id="ARBA00047931"/>
    </source>
</evidence>
<dbReference type="Pfam" id="PF00291">
    <property type="entry name" value="PALP"/>
    <property type="match status" value="1"/>
</dbReference>
<evidence type="ECO:0000259" key="11">
    <source>
        <dbReference type="Pfam" id="PF00291"/>
    </source>
</evidence>
<keyword evidence="5" id="KW-0663">Pyridoxal phosphate</keyword>
<sequence>MIYSNILETIGNTPSIKVKNISINNTNIYVKAEFFNPASSVKDRLAISIIENAEKNGSIEKGQTVVEATSGNTGIGLAMVCAAKNYPLVVTMPDSASIERRKLMRFLGARVILTPASEGGTGAYDIAKRLVHKNNWFFARQFENEDNANIHEETTGIEIYNDFKDIGLDYWVSGYGTGGTFTGVSRTLREKLPNTKLILTEPDVAPLIGSDKKQIRNDDGSASESHPAWNPHPIQGWTTDFIPLVLQESIDKKYYDELIPVSGDDGLFWSHELAKKEGIITGVSGGSTFAIAVEVAKKAKEGSNILCMLPDTAERYMSSILFDSIEPEMNEEEKKLLNSV</sequence>
<dbReference type="InterPro" id="IPR001216">
    <property type="entry name" value="P-phosphate_BS"/>
</dbReference>
<dbReference type="PROSITE" id="PS00901">
    <property type="entry name" value="CYS_SYNTHASE"/>
    <property type="match status" value="1"/>
</dbReference>
<evidence type="ECO:0000256" key="8">
    <source>
        <dbReference type="ARBA" id="ARBA00078257"/>
    </source>
</evidence>
<dbReference type="InterPro" id="IPR036052">
    <property type="entry name" value="TrpB-like_PALP_sf"/>
</dbReference>
<dbReference type="InterPro" id="IPR050214">
    <property type="entry name" value="Cys_Synth/Cystath_Beta-Synth"/>
</dbReference>
<dbReference type="EC" id="2.5.1.47" evidence="4"/>
<gene>
    <name evidence="12" type="ORF">EVA93_03825</name>
</gene>
<evidence type="ECO:0000256" key="3">
    <source>
        <dbReference type="ARBA" id="ARBA00007103"/>
    </source>
</evidence>
<evidence type="ECO:0000256" key="1">
    <source>
        <dbReference type="ARBA" id="ARBA00001933"/>
    </source>
</evidence>
<evidence type="ECO:0000313" key="12">
    <source>
        <dbReference type="EMBL" id="RZO26684.1"/>
    </source>
</evidence>
<feature type="domain" description="Tryptophan synthase beta chain-like PALP" evidence="11">
    <location>
        <begin position="7"/>
        <end position="311"/>
    </location>
</feature>